<feature type="compositionally biased region" description="Polar residues" evidence="1">
    <location>
        <begin position="19"/>
        <end position="38"/>
    </location>
</feature>
<organism evidence="2 3">
    <name type="scientific">Gossypium arboreum</name>
    <name type="common">Tree cotton</name>
    <name type="synonym">Gossypium nanking</name>
    <dbReference type="NCBI Taxonomy" id="29729"/>
    <lineage>
        <taxon>Eukaryota</taxon>
        <taxon>Viridiplantae</taxon>
        <taxon>Streptophyta</taxon>
        <taxon>Embryophyta</taxon>
        <taxon>Tracheophyta</taxon>
        <taxon>Spermatophyta</taxon>
        <taxon>Magnoliopsida</taxon>
        <taxon>eudicotyledons</taxon>
        <taxon>Gunneridae</taxon>
        <taxon>Pentapetalae</taxon>
        <taxon>rosids</taxon>
        <taxon>malvids</taxon>
        <taxon>Malvales</taxon>
        <taxon>Malvaceae</taxon>
        <taxon>Malvoideae</taxon>
        <taxon>Gossypium</taxon>
    </lineage>
</organism>
<evidence type="ECO:0000313" key="3">
    <source>
        <dbReference type="Proteomes" id="UP001358586"/>
    </source>
</evidence>
<comment type="caution">
    <text evidence="2">The sequence shown here is derived from an EMBL/GenBank/DDBJ whole genome shotgun (WGS) entry which is preliminary data.</text>
</comment>
<feature type="region of interest" description="Disordered" evidence="1">
    <location>
        <begin position="77"/>
        <end position="98"/>
    </location>
</feature>
<proteinExistence type="predicted"/>
<accession>A0ABR0Q4L7</accession>
<sequence length="122" mass="13669">MGLVVEEDPIEDPKERGNDNGSSMKVGSSKAGKTNSEGKISLVEGNKSIQENEIERGDIWKSNLELEEELNHMLLHRKKKKGDSGGRDSGEVWDPGATMEIQDSKLKRNVERLKRNYGKCNE</sequence>
<feature type="region of interest" description="Disordered" evidence="1">
    <location>
        <begin position="1"/>
        <end position="44"/>
    </location>
</feature>
<dbReference type="EMBL" id="JARKNE010000005">
    <property type="protein sequence ID" value="KAK5834280.1"/>
    <property type="molecule type" value="Genomic_DNA"/>
</dbReference>
<gene>
    <name evidence="2" type="ORF">PVK06_018157</name>
</gene>
<dbReference type="Proteomes" id="UP001358586">
    <property type="component" value="Chromosome 5"/>
</dbReference>
<name>A0ABR0Q4L7_GOSAR</name>
<keyword evidence="3" id="KW-1185">Reference proteome</keyword>
<protein>
    <submittedName>
        <fullName evidence="2">Uncharacterized protein</fullName>
    </submittedName>
</protein>
<feature type="compositionally biased region" description="Acidic residues" evidence="1">
    <location>
        <begin position="1"/>
        <end position="10"/>
    </location>
</feature>
<reference evidence="2 3" key="1">
    <citation type="submission" date="2023-03" db="EMBL/GenBank/DDBJ databases">
        <title>WGS of Gossypium arboreum.</title>
        <authorList>
            <person name="Yu D."/>
        </authorList>
    </citation>
    <scope>NUCLEOTIDE SEQUENCE [LARGE SCALE GENOMIC DNA]</scope>
    <source>
        <tissue evidence="2">Leaf</tissue>
    </source>
</reference>
<evidence type="ECO:0000313" key="2">
    <source>
        <dbReference type="EMBL" id="KAK5834280.1"/>
    </source>
</evidence>
<evidence type="ECO:0000256" key="1">
    <source>
        <dbReference type="SAM" id="MobiDB-lite"/>
    </source>
</evidence>